<comment type="caution">
    <text evidence="1">The sequence shown here is derived from an EMBL/GenBank/DDBJ whole genome shotgun (WGS) entry which is preliminary data.</text>
</comment>
<keyword evidence="2" id="KW-1185">Reference proteome</keyword>
<evidence type="ECO:0000313" key="2">
    <source>
        <dbReference type="Proteomes" id="UP000249390"/>
    </source>
</evidence>
<name>A0A328DBB6_9ASTE</name>
<protein>
    <submittedName>
        <fullName evidence="1">Uncharacterized protein</fullName>
    </submittedName>
</protein>
<dbReference type="Proteomes" id="UP000249390">
    <property type="component" value="Unassembled WGS sequence"/>
</dbReference>
<sequence length="113" mass="12417">MTECSKDLEWITEGNIYETGRPFLIIRASCYELESIVSIRVVADEKGGKEDRVIRVVNGAGTGTQCHSCCHVFHSAYTHHQAVPDLTPVSTDLKGIPISFILGMVASNSKELH</sequence>
<reference evidence="1 2" key="1">
    <citation type="submission" date="2018-06" db="EMBL/GenBank/DDBJ databases">
        <title>The Genome of Cuscuta australis (Dodder) Provides Insight into the Evolution of Plant Parasitism.</title>
        <authorList>
            <person name="Liu H."/>
        </authorList>
    </citation>
    <scope>NUCLEOTIDE SEQUENCE [LARGE SCALE GENOMIC DNA]</scope>
    <source>
        <strain evidence="2">cv. Yunnan</strain>
        <tissue evidence="1">Vines</tissue>
    </source>
</reference>
<gene>
    <name evidence="1" type="ORF">DM860_008831</name>
</gene>
<accession>A0A328DBB6</accession>
<evidence type="ECO:0000313" key="1">
    <source>
        <dbReference type="EMBL" id="RAL41649.1"/>
    </source>
</evidence>
<dbReference type="EMBL" id="NQVE01000183">
    <property type="protein sequence ID" value="RAL41649.1"/>
    <property type="molecule type" value="Genomic_DNA"/>
</dbReference>
<proteinExistence type="predicted"/>
<dbReference type="AlphaFoldDB" id="A0A328DBB6"/>
<organism evidence="1 2">
    <name type="scientific">Cuscuta australis</name>
    <dbReference type="NCBI Taxonomy" id="267555"/>
    <lineage>
        <taxon>Eukaryota</taxon>
        <taxon>Viridiplantae</taxon>
        <taxon>Streptophyta</taxon>
        <taxon>Embryophyta</taxon>
        <taxon>Tracheophyta</taxon>
        <taxon>Spermatophyta</taxon>
        <taxon>Magnoliopsida</taxon>
        <taxon>eudicotyledons</taxon>
        <taxon>Gunneridae</taxon>
        <taxon>Pentapetalae</taxon>
        <taxon>asterids</taxon>
        <taxon>lamiids</taxon>
        <taxon>Solanales</taxon>
        <taxon>Convolvulaceae</taxon>
        <taxon>Cuscuteae</taxon>
        <taxon>Cuscuta</taxon>
        <taxon>Cuscuta subgen. Grammica</taxon>
        <taxon>Cuscuta sect. Cleistogrammica</taxon>
    </lineage>
</organism>